<dbReference type="AlphaFoldDB" id="A0A511SXU8"/>
<evidence type="ECO:0000313" key="2">
    <source>
        <dbReference type="EMBL" id="GEN05968.1"/>
    </source>
</evidence>
<organism evidence="2 5">
    <name type="scientific">Myxococcus fulvus</name>
    <dbReference type="NCBI Taxonomy" id="33"/>
    <lineage>
        <taxon>Bacteria</taxon>
        <taxon>Pseudomonadati</taxon>
        <taxon>Myxococcota</taxon>
        <taxon>Myxococcia</taxon>
        <taxon>Myxococcales</taxon>
        <taxon>Cystobacterineae</taxon>
        <taxon>Myxococcaceae</taxon>
        <taxon>Myxococcus</taxon>
    </lineage>
</organism>
<dbReference type="Proteomes" id="UP000321514">
    <property type="component" value="Unassembled WGS sequence"/>
</dbReference>
<evidence type="ECO:0000256" key="1">
    <source>
        <dbReference type="SAM" id="SignalP"/>
    </source>
</evidence>
<reference evidence="2 5" key="2">
    <citation type="submission" date="2019-07" db="EMBL/GenBank/DDBJ databases">
        <title>Whole genome shotgun sequence of Myxococcus fulvus NBRC 100333.</title>
        <authorList>
            <person name="Hosoyama A."/>
            <person name="Uohara A."/>
            <person name="Ohji S."/>
            <person name="Ichikawa N."/>
        </authorList>
    </citation>
    <scope>NUCLEOTIDE SEQUENCE [LARGE SCALE GENOMIC DNA]</scope>
    <source>
        <strain evidence="2 5">NBRC 100333</strain>
    </source>
</reference>
<feature type="chain" id="PRO_5022720521" description="Lipoprotein" evidence="1">
    <location>
        <begin position="27"/>
        <end position="86"/>
    </location>
</feature>
<keyword evidence="4" id="KW-1185">Reference proteome</keyword>
<comment type="caution">
    <text evidence="2">The sequence shown here is derived from an EMBL/GenBank/DDBJ whole genome shotgun (WGS) entry which is preliminary data.</text>
</comment>
<dbReference type="STRING" id="1334629.MFUL124B02_35795"/>
<evidence type="ECO:0008006" key="6">
    <source>
        <dbReference type="Google" id="ProtNLM"/>
    </source>
</evidence>
<keyword evidence="1" id="KW-0732">Signal</keyword>
<evidence type="ECO:0000313" key="5">
    <source>
        <dbReference type="Proteomes" id="UP000321514"/>
    </source>
</evidence>
<name>A0A511SXU8_MYXFU</name>
<protein>
    <recommendedName>
        <fullName evidence="6">Lipoprotein</fullName>
    </recommendedName>
</protein>
<accession>A0A511SXU8</accession>
<evidence type="ECO:0000313" key="4">
    <source>
        <dbReference type="Proteomes" id="UP000183760"/>
    </source>
</evidence>
<reference evidence="3 4" key="1">
    <citation type="submission" date="2016-10" db="EMBL/GenBank/DDBJ databases">
        <authorList>
            <person name="Varghese N."/>
            <person name="Submissions S."/>
        </authorList>
    </citation>
    <scope>NUCLEOTIDE SEQUENCE [LARGE SCALE GENOMIC DNA]</scope>
    <source>
        <strain evidence="3 4">DSM 16525</strain>
    </source>
</reference>
<dbReference type="EMBL" id="FOIB01000002">
    <property type="protein sequence ID" value="SET62186.1"/>
    <property type="molecule type" value="Genomic_DNA"/>
</dbReference>
<dbReference type="RefSeq" id="WP_046716027.1">
    <property type="nucleotide sequence ID" value="NZ_BJXR01000013.1"/>
</dbReference>
<proteinExistence type="predicted"/>
<feature type="signal peptide" evidence="1">
    <location>
        <begin position="1"/>
        <end position="26"/>
    </location>
</feature>
<dbReference type="Proteomes" id="UP000183760">
    <property type="component" value="Unassembled WGS sequence"/>
</dbReference>
<dbReference type="EMBL" id="BJXR01000013">
    <property type="protein sequence ID" value="GEN05968.1"/>
    <property type="molecule type" value="Genomic_DNA"/>
</dbReference>
<evidence type="ECO:0000313" key="3">
    <source>
        <dbReference type="EMBL" id="SET62186.1"/>
    </source>
</evidence>
<sequence>MKTWLAVTLGAVVGLAAAVVPPAAIAGASEQEHEQTDPSAYPGPCFLELICENGSVLRCNGAWECDYGSNWIRCDGAAWGCDGTST</sequence>
<gene>
    <name evidence="2" type="ORF">MFU01_10050</name>
    <name evidence="3" type="ORF">SAMN05443572_102915</name>
</gene>